<gene>
    <name evidence="1" type="ORF">POM88_036135</name>
</gene>
<evidence type="ECO:0000313" key="1">
    <source>
        <dbReference type="EMBL" id="KAK1370043.1"/>
    </source>
</evidence>
<evidence type="ECO:0000313" key="2">
    <source>
        <dbReference type="Proteomes" id="UP001237642"/>
    </source>
</evidence>
<protein>
    <submittedName>
        <fullName evidence="1">Uncharacterized protein</fullName>
    </submittedName>
</protein>
<keyword evidence="2" id="KW-1185">Reference proteome</keyword>
<dbReference type="Proteomes" id="UP001237642">
    <property type="component" value="Unassembled WGS sequence"/>
</dbReference>
<organism evidence="1 2">
    <name type="scientific">Heracleum sosnowskyi</name>
    <dbReference type="NCBI Taxonomy" id="360622"/>
    <lineage>
        <taxon>Eukaryota</taxon>
        <taxon>Viridiplantae</taxon>
        <taxon>Streptophyta</taxon>
        <taxon>Embryophyta</taxon>
        <taxon>Tracheophyta</taxon>
        <taxon>Spermatophyta</taxon>
        <taxon>Magnoliopsida</taxon>
        <taxon>eudicotyledons</taxon>
        <taxon>Gunneridae</taxon>
        <taxon>Pentapetalae</taxon>
        <taxon>asterids</taxon>
        <taxon>campanulids</taxon>
        <taxon>Apiales</taxon>
        <taxon>Apiaceae</taxon>
        <taxon>Apioideae</taxon>
        <taxon>apioid superclade</taxon>
        <taxon>Tordylieae</taxon>
        <taxon>Tordyliinae</taxon>
        <taxon>Heracleum</taxon>
    </lineage>
</organism>
<reference evidence="1" key="1">
    <citation type="submission" date="2023-02" db="EMBL/GenBank/DDBJ databases">
        <title>Genome of toxic invasive species Heracleum sosnowskyi carries increased number of genes despite the absence of recent whole-genome duplications.</title>
        <authorList>
            <person name="Schelkunov M."/>
            <person name="Shtratnikova V."/>
            <person name="Makarenko M."/>
            <person name="Klepikova A."/>
            <person name="Omelchenko D."/>
            <person name="Novikova G."/>
            <person name="Obukhova E."/>
            <person name="Bogdanov V."/>
            <person name="Penin A."/>
            <person name="Logacheva M."/>
        </authorList>
    </citation>
    <scope>NUCLEOTIDE SEQUENCE</scope>
    <source>
        <strain evidence="1">Hsosn_3</strain>
        <tissue evidence="1">Leaf</tissue>
    </source>
</reference>
<name>A0AAD8HNN5_9APIA</name>
<accession>A0AAD8HNN5</accession>
<dbReference type="AlphaFoldDB" id="A0AAD8HNN5"/>
<reference evidence="1" key="2">
    <citation type="submission" date="2023-05" db="EMBL/GenBank/DDBJ databases">
        <authorList>
            <person name="Schelkunov M.I."/>
        </authorList>
    </citation>
    <scope>NUCLEOTIDE SEQUENCE</scope>
    <source>
        <strain evidence="1">Hsosn_3</strain>
        <tissue evidence="1">Leaf</tissue>
    </source>
</reference>
<proteinExistence type="predicted"/>
<sequence>MAFYGEHGRVAKPHSNLPDQKTMDVISYKIKVHKLMLLKRKKEEEFEKNWDLKKELAKRNERRKRIEAMDPAVWEKHKMSPEEICQGVKLLLASSAAQREGIVTGDRSMFRQDIDIDSGSLDTFRICVRGSSTPNYADDA</sequence>
<comment type="caution">
    <text evidence="1">The sequence shown here is derived from an EMBL/GenBank/DDBJ whole genome shotgun (WGS) entry which is preliminary data.</text>
</comment>
<dbReference type="EMBL" id="JAUIZM010000008">
    <property type="protein sequence ID" value="KAK1370043.1"/>
    <property type="molecule type" value="Genomic_DNA"/>
</dbReference>